<reference evidence="3 4" key="1">
    <citation type="submission" date="2016-11" db="EMBL/GenBank/DDBJ databases">
        <authorList>
            <person name="Jaros S."/>
            <person name="Januszkiewicz K."/>
            <person name="Wedrychowicz H."/>
        </authorList>
    </citation>
    <scope>NUCLEOTIDE SEQUENCE [LARGE SCALE GENOMIC DNA]</scope>
    <source>
        <strain evidence="3 4">DSM 8605</strain>
    </source>
</reference>
<keyword evidence="1 2" id="KW-0732">Signal</keyword>
<keyword evidence="4" id="KW-1185">Reference proteome</keyword>
<dbReference type="Gene3D" id="3.40.190.10">
    <property type="entry name" value="Periplasmic binding protein-like II"/>
    <property type="match status" value="2"/>
</dbReference>
<dbReference type="EMBL" id="FQXM01000009">
    <property type="protein sequence ID" value="SHH67043.1"/>
    <property type="molecule type" value="Genomic_DNA"/>
</dbReference>
<gene>
    <name evidence="3" type="ORF">SAMN02745207_01933</name>
</gene>
<sequence length="532" mass="60385">MKKVIATVLTAMLSLSLLSGCGSNANNSEGTANEAEKAAVTFPLAAKTEFDVHYHARDKYVFNESWPVFQKLGELTNVYLKNTANEVATNSTEQFQLQAVDGFPADIYGGNSLAQYFIQYGQEGAFKAINEYWDYAPNFRKFLDEHKDIEAAITAPDGNIYYIPYVVDGDVSRTYFMRTDWLDKLGLEVPDTVEDLEKVLIAFRDEDPNGNGEKDEIPYFNDKWQEMLRLSNLWGARVYGNDSYDEHFIPDDNDKLYNSLVQPEFKVAVENISRWYDEGLIDQEIFTKGSSSRKEYLPTNVGGMTHEWVASTSGYNDKVDVEGFKFEGIIPPTGTNGEKWEEHERIPVKPDGWAISSNCDDVATAIAYLDYMWTEEGRILTNFGVEGVSYTMVDGKPVFTDEVLNGEKAVNAYLEEDMGAQLKGGYWQDYNYELQWTNAIGQDVVSKYTGGKYSVKQLPPFQFTTEGQAIVDKYLSNINAYMEETIQSWILGDYKDIDAQWDKYVATLDEMGLQELQAAYQEGYDNYLKIAE</sequence>
<protein>
    <submittedName>
        <fullName evidence="3">Putative aldouronate transport system substrate-binding protein</fullName>
    </submittedName>
</protein>
<dbReference type="InterPro" id="IPR050490">
    <property type="entry name" value="Bact_solute-bd_prot1"/>
</dbReference>
<feature type="chain" id="PRO_5013268631" evidence="2">
    <location>
        <begin position="26"/>
        <end position="532"/>
    </location>
</feature>
<organism evidence="3 4">
    <name type="scientific">Clostridium grantii DSM 8605</name>
    <dbReference type="NCBI Taxonomy" id="1121316"/>
    <lineage>
        <taxon>Bacteria</taxon>
        <taxon>Bacillati</taxon>
        <taxon>Bacillota</taxon>
        <taxon>Clostridia</taxon>
        <taxon>Eubacteriales</taxon>
        <taxon>Clostridiaceae</taxon>
        <taxon>Clostridium</taxon>
    </lineage>
</organism>
<dbReference type="STRING" id="1121316.SAMN02745207_01933"/>
<dbReference type="OrthoDB" id="2491264at2"/>
<dbReference type="SUPFAM" id="SSF53850">
    <property type="entry name" value="Periplasmic binding protein-like II"/>
    <property type="match status" value="1"/>
</dbReference>
<dbReference type="PANTHER" id="PTHR43649">
    <property type="entry name" value="ARABINOSE-BINDING PROTEIN-RELATED"/>
    <property type="match status" value="1"/>
</dbReference>
<dbReference type="PANTHER" id="PTHR43649:SF33">
    <property type="entry name" value="POLYGALACTURONAN_RHAMNOGALACTURONAN-BINDING PROTEIN YTCQ"/>
    <property type="match status" value="1"/>
</dbReference>
<proteinExistence type="predicted"/>
<dbReference type="PROSITE" id="PS51257">
    <property type="entry name" value="PROKAR_LIPOPROTEIN"/>
    <property type="match status" value="1"/>
</dbReference>
<dbReference type="RefSeq" id="WP_073338231.1">
    <property type="nucleotide sequence ID" value="NZ_FQXM01000009.1"/>
</dbReference>
<evidence type="ECO:0000256" key="2">
    <source>
        <dbReference type="SAM" id="SignalP"/>
    </source>
</evidence>
<accession>A0A1M5UWE4</accession>
<evidence type="ECO:0000256" key="1">
    <source>
        <dbReference type="ARBA" id="ARBA00022729"/>
    </source>
</evidence>
<evidence type="ECO:0000313" key="4">
    <source>
        <dbReference type="Proteomes" id="UP000184447"/>
    </source>
</evidence>
<evidence type="ECO:0000313" key="3">
    <source>
        <dbReference type="EMBL" id="SHH67043.1"/>
    </source>
</evidence>
<dbReference type="Proteomes" id="UP000184447">
    <property type="component" value="Unassembled WGS sequence"/>
</dbReference>
<dbReference type="AlphaFoldDB" id="A0A1M5UWE4"/>
<name>A0A1M5UWE4_9CLOT</name>
<feature type="signal peptide" evidence="2">
    <location>
        <begin position="1"/>
        <end position="25"/>
    </location>
</feature>